<evidence type="ECO:0000259" key="2">
    <source>
        <dbReference type="Pfam" id="PF00561"/>
    </source>
</evidence>
<dbReference type="InterPro" id="IPR000073">
    <property type="entry name" value="AB_hydrolase_1"/>
</dbReference>
<keyword evidence="4" id="KW-1185">Reference proteome</keyword>
<dbReference type="InterPro" id="IPR050266">
    <property type="entry name" value="AB_hydrolase_sf"/>
</dbReference>
<keyword evidence="1" id="KW-0378">Hydrolase</keyword>
<dbReference type="PANTHER" id="PTHR43798">
    <property type="entry name" value="MONOACYLGLYCEROL LIPASE"/>
    <property type="match status" value="1"/>
</dbReference>
<sequence length="164" mass="18227">MINNFTTRRVETVTQPLSLFRFTWELPKYGDLYSQLGGRYRYVIYDTRSYGRSSKPEDAASYSVERHALDLKSLLTALDINKPVILVTHSMGCNIASAFCLSNSAQVRGMVQVGAHYDGKQLAEAGYTVDVFCGKAPLPSEAIGFYMRLGLSKDVAIEATKWPA</sequence>
<name>A0A428U1R9_9HYPO</name>
<evidence type="ECO:0000256" key="1">
    <source>
        <dbReference type="ARBA" id="ARBA00022801"/>
    </source>
</evidence>
<dbReference type="GO" id="GO:0016020">
    <property type="term" value="C:membrane"/>
    <property type="evidence" value="ECO:0007669"/>
    <property type="project" value="TreeGrafter"/>
</dbReference>
<protein>
    <recommendedName>
        <fullName evidence="2">AB hydrolase-1 domain-containing protein</fullName>
    </recommendedName>
</protein>
<dbReference type="InterPro" id="IPR029058">
    <property type="entry name" value="AB_hydrolase_fold"/>
</dbReference>
<comment type="caution">
    <text evidence="3">The sequence shown here is derived from an EMBL/GenBank/DDBJ whole genome shotgun (WGS) entry which is preliminary data.</text>
</comment>
<organism evidence="3 4">
    <name type="scientific">Fusarium ambrosium</name>
    <dbReference type="NCBI Taxonomy" id="131363"/>
    <lineage>
        <taxon>Eukaryota</taxon>
        <taxon>Fungi</taxon>
        <taxon>Dikarya</taxon>
        <taxon>Ascomycota</taxon>
        <taxon>Pezizomycotina</taxon>
        <taxon>Sordariomycetes</taxon>
        <taxon>Hypocreomycetidae</taxon>
        <taxon>Hypocreales</taxon>
        <taxon>Nectriaceae</taxon>
        <taxon>Fusarium</taxon>
        <taxon>Fusarium solani species complex</taxon>
    </lineage>
</organism>
<evidence type="ECO:0000313" key="4">
    <source>
        <dbReference type="Proteomes" id="UP000288429"/>
    </source>
</evidence>
<accession>A0A428U1R9</accession>
<dbReference type="Pfam" id="PF00561">
    <property type="entry name" value="Abhydrolase_1"/>
    <property type="match status" value="1"/>
</dbReference>
<evidence type="ECO:0000313" key="3">
    <source>
        <dbReference type="EMBL" id="RSM08250.1"/>
    </source>
</evidence>
<dbReference type="Proteomes" id="UP000288429">
    <property type="component" value="Unassembled WGS sequence"/>
</dbReference>
<feature type="domain" description="AB hydrolase-1" evidence="2">
    <location>
        <begin position="39"/>
        <end position="116"/>
    </location>
</feature>
<dbReference type="EMBL" id="NIZV01000107">
    <property type="protein sequence ID" value="RSM08250.1"/>
    <property type="molecule type" value="Genomic_DNA"/>
</dbReference>
<dbReference type="PANTHER" id="PTHR43798:SF31">
    <property type="entry name" value="AB HYDROLASE SUPERFAMILY PROTEIN YCLE"/>
    <property type="match status" value="1"/>
</dbReference>
<dbReference type="Gene3D" id="3.40.50.1820">
    <property type="entry name" value="alpha/beta hydrolase"/>
    <property type="match status" value="1"/>
</dbReference>
<dbReference type="AlphaFoldDB" id="A0A428U1R9"/>
<gene>
    <name evidence="3" type="ORF">CDV31_008258</name>
</gene>
<proteinExistence type="predicted"/>
<reference evidence="3 4" key="1">
    <citation type="submission" date="2017-06" db="EMBL/GenBank/DDBJ databases">
        <title>Cmopartive genomic analysis of Ambrosia Fusariam Clade fungi.</title>
        <authorList>
            <person name="Stajich J.E."/>
            <person name="Carrillo J."/>
            <person name="Kijimoto T."/>
            <person name="Eskalen A."/>
            <person name="O'Donnell K."/>
            <person name="Kasson M."/>
        </authorList>
    </citation>
    <scope>NUCLEOTIDE SEQUENCE [LARGE SCALE GENOMIC DNA]</scope>
    <source>
        <strain evidence="3 4">NRRL 20438</strain>
    </source>
</reference>
<dbReference type="SUPFAM" id="SSF53474">
    <property type="entry name" value="alpha/beta-Hydrolases"/>
    <property type="match status" value="1"/>
</dbReference>
<dbReference type="GO" id="GO:0016787">
    <property type="term" value="F:hydrolase activity"/>
    <property type="evidence" value="ECO:0007669"/>
    <property type="project" value="UniProtKB-KW"/>
</dbReference>